<evidence type="ECO:0000256" key="10">
    <source>
        <dbReference type="ARBA" id="ARBA00023128"/>
    </source>
</evidence>
<evidence type="ECO:0000256" key="7">
    <source>
        <dbReference type="ARBA" id="ARBA00022946"/>
    </source>
</evidence>
<dbReference type="EMBL" id="MCFE01000090">
    <property type="protein sequence ID" value="ORX99930.1"/>
    <property type="molecule type" value="Genomic_DNA"/>
</dbReference>
<evidence type="ECO:0000256" key="1">
    <source>
        <dbReference type="ARBA" id="ARBA00004448"/>
    </source>
</evidence>
<evidence type="ECO:0000313" key="14">
    <source>
        <dbReference type="Proteomes" id="UP000193498"/>
    </source>
</evidence>
<comment type="caution">
    <text evidence="13">The sequence shown here is derived from an EMBL/GenBank/DDBJ whole genome shotgun (WGS) entry which is preliminary data.</text>
</comment>
<feature type="transmembrane region" description="Helical" evidence="12">
    <location>
        <begin position="21"/>
        <end position="40"/>
    </location>
</feature>
<evidence type="ECO:0000256" key="6">
    <source>
        <dbReference type="ARBA" id="ARBA00022927"/>
    </source>
</evidence>
<evidence type="ECO:0000256" key="9">
    <source>
        <dbReference type="ARBA" id="ARBA00023010"/>
    </source>
</evidence>
<protein>
    <recommendedName>
        <fullName evidence="12">Presequence translocated-associated motor subunit PAM17</fullName>
    </recommendedName>
</protein>
<feature type="non-terminal residue" evidence="13">
    <location>
        <position position="146"/>
    </location>
</feature>
<dbReference type="PANTHER" id="PTHR28021:SF1">
    <property type="entry name" value="PRESEQUENCE TRANSLOCATED-ASSOCIATED MOTOR SUBUNIT PAM17, MITOCHONDRIAL"/>
    <property type="match status" value="1"/>
</dbReference>
<keyword evidence="7" id="KW-0809">Transit peptide</keyword>
<comment type="subunit">
    <text evidence="12">Component of the PAM complex.</text>
</comment>
<feature type="non-terminal residue" evidence="13">
    <location>
        <position position="1"/>
    </location>
</feature>
<dbReference type="STRING" id="1314790.A0A1Y1YPG4"/>
<dbReference type="GO" id="GO:0001405">
    <property type="term" value="C:PAM complex, Tim23 associated import motor"/>
    <property type="evidence" value="ECO:0007669"/>
    <property type="project" value="UniProtKB-UniRule"/>
</dbReference>
<keyword evidence="4 12" id="KW-0812">Transmembrane</keyword>
<keyword evidence="6 12" id="KW-0653">Protein transport</keyword>
<accession>A0A1Y1YPG4</accession>
<evidence type="ECO:0000256" key="2">
    <source>
        <dbReference type="ARBA" id="ARBA00006837"/>
    </source>
</evidence>
<evidence type="ECO:0000256" key="4">
    <source>
        <dbReference type="ARBA" id="ARBA00022692"/>
    </source>
</evidence>
<evidence type="ECO:0000256" key="3">
    <source>
        <dbReference type="ARBA" id="ARBA00022448"/>
    </source>
</evidence>
<name>A0A1Y1YPG4_9FUNG</name>
<dbReference type="OrthoDB" id="5970083at2759"/>
<dbReference type="AlphaFoldDB" id="A0A1Y1YPG4"/>
<evidence type="ECO:0000256" key="5">
    <source>
        <dbReference type="ARBA" id="ARBA00022792"/>
    </source>
</evidence>
<organism evidence="13 14">
    <name type="scientific">Basidiobolus meristosporus CBS 931.73</name>
    <dbReference type="NCBI Taxonomy" id="1314790"/>
    <lineage>
        <taxon>Eukaryota</taxon>
        <taxon>Fungi</taxon>
        <taxon>Fungi incertae sedis</taxon>
        <taxon>Zoopagomycota</taxon>
        <taxon>Entomophthoromycotina</taxon>
        <taxon>Basidiobolomycetes</taxon>
        <taxon>Basidiobolales</taxon>
        <taxon>Basidiobolaceae</taxon>
        <taxon>Basidiobolus</taxon>
    </lineage>
</organism>
<keyword evidence="3 12" id="KW-0813">Transport</keyword>
<dbReference type="Pfam" id="PF08566">
    <property type="entry name" value="Pam17"/>
    <property type="match status" value="1"/>
</dbReference>
<dbReference type="GO" id="GO:0030150">
    <property type="term" value="P:protein import into mitochondrial matrix"/>
    <property type="evidence" value="ECO:0007669"/>
    <property type="project" value="UniProtKB-UniRule"/>
</dbReference>
<dbReference type="PANTHER" id="PTHR28021">
    <property type="entry name" value="PRESEQUENCE TRANSLOCATED-ASSOCIATED MOTOR SUBUNIT PAM17, MITOCHONDRIAL"/>
    <property type="match status" value="1"/>
</dbReference>
<dbReference type="FunCoup" id="A0A1Y1YPG4">
    <property type="interactions" value="61"/>
</dbReference>
<keyword evidence="8 12" id="KW-1133">Transmembrane helix</keyword>
<evidence type="ECO:0000256" key="8">
    <source>
        <dbReference type="ARBA" id="ARBA00022989"/>
    </source>
</evidence>
<evidence type="ECO:0000256" key="11">
    <source>
        <dbReference type="ARBA" id="ARBA00023136"/>
    </source>
</evidence>
<gene>
    <name evidence="13" type="ORF">K493DRAFT_189294</name>
</gene>
<evidence type="ECO:0000256" key="12">
    <source>
        <dbReference type="RuleBase" id="RU367146"/>
    </source>
</evidence>
<comment type="function">
    <text evidence="12">Component of the PAM complex, a complex required for the translocation of transit peptide-containing proteins from the inner membrane into the mitochondrial matrix in an ATP-dependent manner.</text>
</comment>
<dbReference type="InterPro" id="IPR013875">
    <property type="entry name" value="Pam17"/>
</dbReference>
<comment type="similarity">
    <text evidence="2 12">Belongs to the PAM17 family.</text>
</comment>
<keyword evidence="11 12" id="KW-0472">Membrane</keyword>
<sequence length="146" mass="16902">SWEDYFKLRRSRRIRERISSIPTTIAGVGLSSAYFASLEVDPTLTYFGMDPLLVYGAGVVASGFGGFLVGPLFGNGLWSLFNRNLANKINIRDRQFYERIKKHRSDPSLNSFRNPVPDFYGEKIKSVSDYRSWLRKQREHRRKATF</sequence>
<dbReference type="Proteomes" id="UP000193498">
    <property type="component" value="Unassembled WGS sequence"/>
</dbReference>
<feature type="transmembrane region" description="Helical" evidence="12">
    <location>
        <begin position="52"/>
        <end position="73"/>
    </location>
</feature>
<dbReference type="InParanoid" id="A0A1Y1YPG4"/>
<reference evidence="13 14" key="1">
    <citation type="submission" date="2016-07" db="EMBL/GenBank/DDBJ databases">
        <title>Pervasive Adenine N6-methylation of Active Genes in Fungi.</title>
        <authorList>
            <consortium name="DOE Joint Genome Institute"/>
            <person name="Mondo S.J."/>
            <person name="Dannebaum R.O."/>
            <person name="Kuo R.C."/>
            <person name="Labutti K."/>
            <person name="Haridas S."/>
            <person name="Kuo A."/>
            <person name="Salamov A."/>
            <person name="Ahrendt S.R."/>
            <person name="Lipzen A."/>
            <person name="Sullivan W."/>
            <person name="Andreopoulos W.B."/>
            <person name="Clum A."/>
            <person name="Lindquist E."/>
            <person name="Daum C."/>
            <person name="Ramamoorthy G.K."/>
            <person name="Gryganskyi A."/>
            <person name="Culley D."/>
            <person name="Magnuson J.K."/>
            <person name="James T.Y."/>
            <person name="O'Malley M.A."/>
            <person name="Stajich J.E."/>
            <person name="Spatafora J.W."/>
            <person name="Visel A."/>
            <person name="Grigoriev I.V."/>
        </authorList>
    </citation>
    <scope>NUCLEOTIDE SEQUENCE [LARGE SCALE GENOMIC DNA]</scope>
    <source>
        <strain evidence="13 14">CBS 931.73</strain>
    </source>
</reference>
<comment type="subcellular location">
    <subcellularLocation>
        <location evidence="1 12">Mitochondrion inner membrane</location>
        <topology evidence="1 12">Multi-pass membrane protein</topology>
    </subcellularLocation>
</comment>
<proteinExistence type="inferred from homology"/>
<evidence type="ECO:0000313" key="13">
    <source>
        <dbReference type="EMBL" id="ORX99930.1"/>
    </source>
</evidence>
<keyword evidence="10 12" id="KW-0496">Mitochondrion</keyword>
<keyword evidence="9 12" id="KW-0811">Translocation</keyword>
<keyword evidence="5 12" id="KW-0999">Mitochondrion inner membrane</keyword>
<keyword evidence="14" id="KW-1185">Reference proteome</keyword>